<protein>
    <recommendedName>
        <fullName evidence="3">Maltose/galactoside acetyltransferase domain-containing protein</fullName>
    </recommendedName>
</protein>
<dbReference type="Gene3D" id="2.160.10.10">
    <property type="entry name" value="Hexapeptide repeat proteins"/>
    <property type="match status" value="1"/>
</dbReference>
<accession>A0A366QZI8</accession>
<dbReference type="GO" id="GO:0016407">
    <property type="term" value="F:acetyltransferase activity"/>
    <property type="evidence" value="ECO:0007669"/>
    <property type="project" value="InterPro"/>
</dbReference>
<keyword evidence="5" id="KW-1185">Reference proteome</keyword>
<evidence type="ECO:0000259" key="3">
    <source>
        <dbReference type="Pfam" id="PF12464"/>
    </source>
</evidence>
<dbReference type="InterPro" id="IPR011004">
    <property type="entry name" value="Trimer_LpxA-like_sf"/>
</dbReference>
<dbReference type="EMBL" id="QKXC01000257">
    <property type="protein sequence ID" value="RBR09648.1"/>
    <property type="molecule type" value="Genomic_DNA"/>
</dbReference>
<dbReference type="AlphaFoldDB" id="A0A366QZI8"/>
<evidence type="ECO:0000256" key="1">
    <source>
        <dbReference type="ARBA" id="ARBA00007274"/>
    </source>
</evidence>
<dbReference type="SUPFAM" id="SSF51161">
    <property type="entry name" value="Trimeric LpxA-like enzymes"/>
    <property type="match status" value="1"/>
</dbReference>
<dbReference type="InterPro" id="IPR018357">
    <property type="entry name" value="Hexapep_transf_CS"/>
</dbReference>
<name>A0A366QZI8_9HYPO</name>
<feature type="domain" description="Maltose/galactoside acetyltransferase" evidence="3">
    <location>
        <begin position="29"/>
        <end position="88"/>
    </location>
</feature>
<dbReference type="GeneID" id="41999192"/>
<evidence type="ECO:0000256" key="2">
    <source>
        <dbReference type="ARBA" id="ARBA00022679"/>
    </source>
</evidence>
<dbReference type="PROSITE" id="PS00101">
    <property type="entry name" value="HEXAPEP_TRANSFERASES"/>
    <property type="match status" value="1"/>
</dbReference>
<dbReference type="GO" id="GO:0008374">
    <property type="term" value="F:O-acyltransferase activity"/>
    <property type="evidence" value="ECO:0007669"/>
    <property type="project" value="TreeGrafter"/>
</dbReference>
<comment type="similarity">
    <text evidence="1">Belongs to the transferase hexapeptide repeat family.</text>
</comment>
<dbReference type="InterPro" id="IPR001451">
    <property type="entry name" value="Hexapep"/>
</dbReference>
<gene>
    <name evidence="4" type="ORF">FIESC28_09760</name>
</gene>
<dbReference type="PANTHER" id="PTHR23416">
    <property type="entry name" value="SIALIC ACID SYNTHASE-RELATED"/>
    <property type="match status" value="1"/>
</dbReference>
<organism evidence="4 5">
    <name type="scientific">Fusarium coffeatum</name>
    <dbReference type="NCBI Taxonomy" id="231269"/>
    <lineage>
        <taxon>Eukaryota</taxon>
        <taxon>Fungi</taxon>
        <taxon>Dikarya</taxon>
        <taxon>Ascomycota</taxon>
        <taxon>Pezizomycotina</taxon>
        <taxon>Sordariomycetes</taxon>
        <taxon>Hypocreomycetidae</taxon>
        <taxon>Hypocreales</taxon>
        <taxon>Nectriaceae</taxon>
        <taxon>Fusarium</taxon>
        <taxon>Fusarium incarnatum-equiseti species complex</taxon>
    </lineage>
</organism>
<dbReference type="InterPro" id="IPR024688">
    <property type="entry name" value="Mac_dom"/>
</dbReference>
<dbReference type="OrthoDB" id="25818at2759"/>
<keyword evidence="2" id="KW-0808">Transferase</keyword>
<dbReference type="RefSeq" id="XP_031012056.1">
    <property type="nucleotide sequence ID" value="XM_031163896.1"/>
</dbReference>
<evidence type="ECO:0000313" key="5">
    <source>
        <dbReference type="Proteomes" id="UP000253153"/>
    </source>
</evidence>
<dbReference type="InterPro" id="IPR051159">
    <property type="entry name" value="Hexapeptide_acetyltransf"/>
</dbReference>
<dbReference type="CDD" id="cd03357">
    <property type="entry name" value="LbH_MAT_GAT"/>
    <property type="match status" value="1"/>
</dbReference>
<dbReference type="Pfam" id="PF14602">
    <property type="entry name" value="Hexapep_2"/>
    <property type="match status" value="1"/>
</dbReference>
<dbReference type="Pfam" id="PF12464">
    <property type="entry name" value="Mac"/>
    <property type="match status" value="1"/>
</dbReference>
<sequence>MAATIKDPQRIVEIRESDIPVPWCDEFGKMISGMNLDISNSRELNDFKLGVMRKLRTFNNDDIPDDMTLASLKMRRMALAKEMLGKMGKGVSIEPPFFVIWGCNTFIGSGVYINRQVSIYDNALVTIGDGVLIGPDVSICTTTHPTDSKGRKEAQGTSYSLPIRIEADCWIGARVTILAGVTIGRGATVAAGAVVHRDVEPETLVGGVPAKFIRSLKEVPKNDVIEEEDEDEDGL</sequence>
<proteinExistence type="inferred from homology"/>
<comment type="caution">
    <text evidence="4">The sequence shown here is derived from an EMBL/GenBank/DDBJ whole genome shotgun (WGS) entry which is preliminary data.</text>
</comment>
<dbReference type="Proteomes" id="UP000253153">
    <property type="component" value="Unassembled WGS sequence"/>
</dbReference>
<dbReference type="PANTHER" id="PTHR23416:SF54">
    <property type="entry name" value="ACETYLTRANSFERASE, CYSE_LACA_LPXA_NODL FAMILY (AFU_ORTHOLOGUE AFUA_2G08430)-RELATED"/>
    <property type="match status" value="1"/>
</dbReference>
<reference evidence="4 5" key="1">
    <citation type="submission" date="2018-06" db="EMBL/GenBank/DDBJ databases">
        <title>Fusarium incarnatum-equiseti species complex species 28.</title>
        <authorList>
            <person name="Gardiner D.M."/>
        </authorList>
    </citation>
    <scope>NUCLEOTIDE SEQUENCE [LARGE SCALE GENOMIC DNA]</scope>
    <source>
        <strain evidence="4 5">FIESC_28</strain>
    </source>
</reference>
<evidence type="ECO:0000313" key="4">
    <source>
        <dbReference type="EMBL" id="RBR09648.1"/>
    </source>
</evidence>